<dbReference type="AlphaFoldDB" id="A0A0E9S4S1"/>
<accession>A0A0E9S4S1</accession>
<organism evidence="1">
    <name type="scientific">Anguilla anguilla</name>
    <name type="common">European freshwater eel</name>
    <name type="synonym">Muraena anguilla</name>
    <dbReference type="NCBI Taxonomy" id="7936"/>
    <lineage>
        <taxon>Eukaryota</taxon>
        <taxon>Metazoa</taxon>
        <taxon>Chordata</taxon>
        <taxon>Craniata</taxon>
        <taxon>Vertebrata</taxon>
        <taxon>Euteleostomi</taxon>
        <taxon>Actinopterygii</taxon>
        <taxon>Neopterygii</taxon>
        <taxon>Teleostei</taxon>
        <taxon>Anguilliformes</taxon>
        <taxon>Anguillidae</taxon>
        <taxon>Anguilla</taxon>
    </lineage>
</organism>
<evidence type="ECO:0000313" key="1">
    <source>
        <dbReference type="EMBL" id="JAH35523.1"/>
    </source>
</evidence>
<name>A0A0E9S4S1_ANGAN</name>
<reference evidence="1" key="2">
    <citation type="journal article" date="2015" name="Fish Shellfish Immunol.">
        <title>Early steps in the European eel (Anguilla anguilla)-Vibrio vulnificus interaction in the gills: Role of the RtxA13 toxin.</title>
        <authorList>
            <person name="Callol A."/>
            <person name="Pajuelo D."/>
            <person name="Ebbesson L."/>
            <person name="Teles M."/>
            <person name="MacKenzie S."/>
            <person name="Amaro C."/>
        </authorList>
    </citation>
    <scope>NUCLEOTIDE SEQUENCE</scope>
</reference>
<protein>
    <submittedName>
        <fullName evidence="1">Uncharacterized protein</fullName>
    </submittedName>
</protein>
<sequence>MMHTIKVGSQKLHKQLHSYKLHMYFKRFSAKNLAKI</sequence>
<proteinExistence type="predicted"/>
<reference evidence="1" key="1">
    <citation type="submission" date="2014-11" db="EMBL/GenBank/DDBJ databases">
        <authorList>
            <person name="Amaro Gonzalez C."/>
        </authorList>
    </citation>
    <scope>NUCLEOTIDE SEQUENCE</scope>
</reference>
<dbReference type="EMBL" id="GBXM01073054">
    <property type="protein sequence ID" value="JAH35523.1"/>
    <property type="molecule type" value="Transcribed_RNA"/>
</dbReference>